<keyword evidence="3" id="KW-1185">Reference proteome</keyword>
<gene>
    <name evidence="2" type="ORF">FBZ93_111235</name>
</gene>
<evidence type="ECO:0000259" key="1">
    <source>
        <dbReference type="PROSITE" id="PS50943"/>
    </source>
</evidence>
<dbReference type="Pfam" id="PF01381">
    <property type="entry name" value="HTH_3"/>
    <property type="match status" value="1"/>
</dbReference>
<name>A0A560LC92_9BRAD</name>
<evidence type="ECO:0000313" key="2">
    <source>
        <dbReference type="EMBL" id="TWB93196.1"/>
    </source>
</evidence>
<dbReference type="Proteomes" id="UP000321304">
    <property type="component" value="Unassembled WGS sequence"/>
</dbReference>
<dbReference type="InterPro" id="IPR001387">
    <property type="entry name" value="Cro/C1-type_HTH"/>
</dbReference>
<proteinExistence type="predicted"/>
<feature type="domain" description="HTH cro/C1-type" evidence="1">
    <location>
        <begin position="18"/>
        <end position="71"/>
    </location>
</feature>
<dbReference type="OrthoDB" id="9796370at2"/>
<dbReference type="SMART" id="SM00530">
    <property type="entry name" value="HTH_XRE"/>
    <property type="match status" value="1"/>
</dbReference>
<organism evidence="2 3">
    <name type="scientific">Bradyrhizobium macuxiense</name>
    <dbReference type="NCBI Taxonomy" id="1755647"/>
    <lineage>
        <taxon>Bacteria</taxon>
        <taxon>Pseudomonadati</taxon>
        <taxon>Pseudomonadota</taxon>
        <taxon>Alphaproteobacteria</taxon>
        <taxon>Hyphomicrobiales</taxon>
        <taxon>Nitrobacteraceae</taxon>
        <taxon>Bradyrhizobium</taxon>
    </lineage>
</organism>
<dbReference type="GO" id="GO:0003677">
    <property type="term" value="F:DNA binding"/>
    <property type="evidence" value="ECO:0007669"/>
    <property type="project" value="InterPro"/>
</dbReference>
<evidence type="ECO:0000313" key="3">
    <source>
        <dbReference type="Proteomes" id="UP000321304"/>
    </source>
</evidence>
<sequence>MKKPSSAPSHDLTPAQARAARALLAWSQQDLATNANVATSTVADFERGRRTPVPQNAEAMRAALERAGISFPAGGAVLGPALPILAELTKSGAPIRYVNGTDLAQWAERRDGQASMPTLIAKLVRASGSASLHFPSDEAVQFAGWDGTTQATTASEYVPAGATGWEIGTQREGIAAKANEDYAKRTQDPLGLAQSEATFAFVTPRPWPKKDEWAQQKRAEGVWKDVRAYDGTDLVHWIEQYPAAGQWLATALGKRPPGVRQLEDVWSEWSLATQWPLPPDLVLSDRDEDSAALLRWLRDQHSAIAFQGESSEEVAAFAYATINQLPPDIAEHYFARCVVASNSDAARHLASSRTPLIIVILEPEAGVAEAIAAKGHHVLAAFGQNPGSQGTVRKLSRPSRDGIEAALIDSGVPEDKAKTFARDSARSLAILRRLMPGVASRVPQWAQGTVSRPLLAALLAGMWDESREADKVIMSRLSEVPYEKFIASITPYVGEFDSPLRKVGTAWKVASPRDAWLLLAAHFTVADIERYRAAIIDVLSAADPRYTLSPEDRWYASMRGIEPEYSAYLRHGLGETLILLALFGDRAAMVPNASQYPDTVVRKVLRGADGQRWWSLSRDFQLLAEASPEEFLSAVEDSLDNEVPPIAALFGSDESPIFGSAEHLSDLLWALESLAWSPQLLLHVSLVLARLDQLDRGSSRSLNRPAASLRTTFLLWSPQTNATFSDRLKVLDRIRKRYPNPAWNLMLGILPTGHDSFSSVASTRWRDFSTDKKEVVTYQLIGKGAEAVLDRLLDDVGSNAARWVTLLERWSDVGDRRQKAATQLLQVAEGNLIKEDRELLRAKLRGVLHHQRSFPNADWGLPDEDIADLQLIYDALAPLDPIESIAWLFETSVSLPDPTGDWQKDRQLLQSERAAAAEKFLQDHGTESLFELIDVVREPGYLGQSIAESSLPENTRKELLVRALRSEREKDQAFARGLVWTWYFAAGPEWAEGLFDEALRGAWGDKALLTILLALPVTGWVWALTRRADEAIEGSYWKRLNILWSKEDDADPAYAVEKLIEAGRARAAVHFIGYHLHDGRTFASDLLTRTLFDAVRQPVEGELDMNDRTMFQHYAQEIFKRLDEADDVSTKTLAQLEWQYLPMFERSPRKAKAIMSELAINPDLFVQLITAIFRPSQDSGVVDPPVENEEQARNIASQAFRLLRLWDVIPGTAADGSIDGAKLEAWVKEARKLAHAKGRGLVADQKIGELLSASKTDADGIWPAVPVREVIEAIRSRDLETGVMIGKSNRRGVTSRAYGDGGDQERQLAKQYRDWSKATAFDWPRTSGILENLAKNYDHQAKAHDEDAERLDWR</sequence>
<dbReference type="PROSITE" id="PS50943">
    <property type="entry name" value="HTH_CROC1"/>
    <property type="match status" value="1"/>
</dbReference>
<dbReference type="SUPFAM" id="SSF47413">
    <property type="entry name" value="lambda repressor-like DNA-binding domains"/>
    <property type="match status" value="1"/>
</dbReference>
<dbReference type="RefSeq" id="WP_146990341.1">
    <property type="nucleotide sequence ID" value="NZ_VITY01000011.1"/>
</dbReference>
<dbReference type="Gene3D" id="1.10.260.40">
    <property type="entry name" value="lambda repressor-like DNA-binding domains"/>
    <property type="match status" value="1"/>
</dbReference>
<reference evidence="2 3" key="1">
    <citation type="submission" date="2019-06" db="EMBL/GenBank/DDBJ databases">
        <title>Genomic Encyclopedia of Type Strains, Phase IV (KMG-V): Genome sequencing to study the core and pangenomes of soil and plant-associated prokaryotes.</title>
        <authorList>
            <person name="Whitman W."/>
        </authorList>
    </citation>
    <scope>NUCLEOTIDE SEQUENCE [LARGE SCALE GENOMIC DNA]</scope>
    <source>
        <strain evidence="2 3">BR 10355</strain>
    </source>
</reference>
<dbReference type="EMBL" id="VITY01000011">
    <property type="protein sequence ID" value="TWB93196.1"/>
    <property type="molecule type" value="Genomic_DNA"/>
</dbReference>
<dbReference type="InterPro" id="IPR010982">
    <property type="entry name" value="Lambda_DNA-bd_dom_sf"/>
</dbReference>
<protein>
    <submittedName>
        <fullName evidence="2">Xre family transcriptional regulator</fullName>
    </submittedName>
</protein>
<comment type="caution">
    <text evidence="2">The sequence shown here is derived from an EMBL/GenBank/DDBJ whole genome shotgun (WGS) entry which is preliminary data.</text>
</comment>
<accession>A0A560LC92</accession>
<dbReference type="CDD" id="cd00093">
    <property type="entry name" value="HTH_XRE"/>
    <property type="match status" value="1"/>
</dbReference>